<reference evidence="2 3" key="1">
    <citation type="submission" date="2016-01" db="EMBL/GenBank/DDBJ databases">
        <title>The new phylogeny of the genus Mycobacterium.</title>
        <authorList>
            <person name="Tarcisio F."/>
            <person name="Conor M."/>
            <person name="Antonella G."/>
            <person name="Elisabetta G."/>
            <person name="Giulia F.S."/>
            <person name="Sara T."/>
            <person name="Anna F."/>
            <person name="Clotilde B."/>
            <person name="Roberto B."/>
            <person name="Veronica D.S."/>
            <person name="Fabio R."/>
            <person name="Monica P."/>
            <person name="Olivier J."/>
            <person name="Enrico T."/>
            <person name="Nicola S."/>
        </authorList>
    </citation>
    <scope>NUCLEOTIDE SEQUENCE [LARGE SCALE GENOMIC DNA]</scope>
    <source>
        <strain evidence="2 3">DSM 45731</strain>
    </source>
</reference>
<keyword evidence="3" id="KW-1185">Reference proteome</keyword>
<feature type="transmembrane region" description="Helical" evidence="1">
    <location>
        <begin position="92"/>
        <end position="110"/>
    </location>
</feature>
<proteinExistence type="predicted"/>
<dbReference type="OrthoDB" id="4948328at2"/>
<evidence type="ECO:0000313" key="2">
    <source>
        <dbReference type="EMBL" id="ORV64940.1"/>
    </source>
</evidence>
<feature type="transmembrane region" description="Helical" evidence="1">
    <location>
        <begin position="31"/>
        <end position="53"/>
    </location>
</feature>
<feature type="transmembrane region" description="Helical" evidence="1">
    <location>
        <begin position="65"/>
        <end position="85"/>
    </location>
</feature>
<keyword evidence="1" id="KW-1133">Transmembrane helix</keyword>
<organism evidence="2 3">
    <name type="scientific">Mycobacterium fragae</name>
    <dbReference type="NCBI Taxonomy" id="1260918"/>
    <lineage>
        <taxon>Bacteria</taxon>
        <taxon>Bacillati</taxon>
        <taxon>Actinomycetota</taxon>
        <taxon>Actinomycetes</taxon>
        <taxon>Mycobacteriales</taxon>
        <taxon>Mycobacteriaceae</taxon>
        <taxon>Mycobacterium</taxon>
    </lineage>
</organism>
<dbReference type="AlphaFoldDB" id="A0A1X1V7A7"/>
<dbReference type="Proteomes" id="UP000194000">
    <property type="component" value="Unassembled WGS sequence"/>
</dbReference>
<dbReference type="EMBL" id="LQOW01000002">
    <property type="protein sequence ID" value="ORV64940.1"/>
    <property type="molecule type" value="Genomic_DNA"/>
</dbReference>
<evidence type="ECO:0000313" key="3">
    <source>
        <dbReference type="Proteomes" id="UP000194000"/>
    </source>
</evidence>
<protein>
    <submittedName>
        <fullName evidence="2">Uncharacterized protein</fullName>
    </submittedName>
</protein>
<comment type="caution">
    <text evidence="2">The sequence shown here is derived from an EMBL/GenBank/DDBJ whole genome shotgun (WGS) entry which is preliminary data.</text>
</comment>
<sequence>MSPEERQQLIRRLERPLDDLIPPARAQRLRLGWLGLMIGGTIVLIPWIVYLALALPANYLVRDWPATWVGFDLLLLALMTATIVLGILRRQLMLLTASATAVLLICDAWFDIMTAGPNDFRLSVLTALLGDLPMAALLIIGTLRLIRLTATRLWLLEPSMPLWRLPLLP</sequence>
<keyword evidence="1" id="KW-0812">Transmembrane</keyword>
<name>A0A1X1V7A7_9MYCO</name>
<gene>
    <name evidence="2" type="ORF">AWC06_04545</name>
</gene>
<accession>A0A1X1V7A7</accession>
<evidence type="ECO:0000256" key="1">
    <source>
        <dbReference type="SAM" id="Phobius"/>
    </source>
</evidence>
<keyword evidence="1" id="KW-0472">Membrane</keyword>
<dbReference type="RefSeq" id="WP_085193404.1">
    <property type="nucleotide sequence ID" value="NZ_JACKVI010000014.1"/>
</dbReference>
<dbReference type="STRING" id="1260918.AWC06_04545"/>
<feature type="transmembrane region" description="Helical" evidence="1">
    <location>
        <begin position="122"/>
        <end position="146"/>
    </location>
</feature>